<gene>
    <name evidence="2" type="ORF">SEMRO_223_G091490.1</name>
</gene>
<accession>A0A9N8HCL8</accession>
<protein>
    <submittedName>
        <fullName evidence="2">Uncharacterized protein</fullName>
    </submittedName>
</protein>
<feature type="region of interest" description="Disordered" evidence="1">
    <location>
        <begin position="165"/>
        <end position="193"/>
    </location>
</feature>
<comment type="caution">
    <text evidence="2">The sequence shown here is derived from an EMBL/GenBank/DDBJ whole genome shotgun (WGS) entry which is preliminary data.</text>
</comment>
<dbReference type="Proteomes" id="UP001153069">
    <property type="component" value="Unassembled WGS sequence"/>
</dbReference>
<evidence type="ECO:0000313" key="3">
    <source>
        <dbReference type="Proteomes" id="UP001153069"/>
    </source>
</evidence>
<evidence type="ECO:0000256" key="1">
    <source>
        <dbReference type="SAM" id="MobiDB-lite"/>
    </source>
</evidence>
<sequence length="311" mass="31422">MDDNNNNDSYIQIGGSVSGSSITETDEVLDEECQSSVDKSQVSEADGLCDDAVTPEQKDKETLSLVDFGVDDEDNNSHDQSLFSVNSAEARERAIQDGFLAFLTGYVQNDVFARFMEFLTKIWGFLMKKIGRGQSDGDDQDFGAEDLAEELMDIADPGLTNLNSGFNTSMHSVTSSGGGGGGTAPGPPPGVAEMASAAANSAASGAASGAAAGAGAATAGGLGGLAGMAGAVAGAGAATQGGIAMGVAAVTAAVVSTGVTVNNVTMPVAYDSTFVPPVCSEASVKKIGFVELQVQALPPEAIETRKSVLEE</sequence>
<evidence type="ECO:0000313" key="2">
    <source>
        <dbReference type="EMBL" id="CAB9505228.1"/>
    </source>
</evidence>
<organism evidence="2 3">
    <name type="scientific">Seminavis robusta</name>
    <dbReference type="NCBI Taxonomy" id="568900"/>
    <lineage>
        <taxon>Eukaryota</taxon>
        <taxon>Sar</taxon>
        <taxon>Stramenopiles</taxon>
        <taxon>Ochrophyta</taxon>
        <taxon>Bacillariophyta</taxon>
        <taxon>Bacillariophyceae</taxon>
        <taxon>Bacillariophycidae</taxon>
        <taxon>Naviculales</taxon>
        <taxon>Naviculaceae</taxon>
        <taxon>Seminavis</taxon>
    </lineage>
</organism>
<name>A0A9N8HCL8_9STRA</name>
<keyword evidence="3" id="KW-1185">Reference proteome</keyword>
<dbReference type="EMBL" id="CAICTM010000222">
    <property type="protein sequence ID" value="CAB9505228.1"/>
    <property type="molecule type" value="Genomic_DNA"/>
</dbReference>
<reference evidence="2" key="1">
    <citation type="submission" date="2020-06" db="EMBL/GenBank/DDBJ databases">
        <authorList>
            <consortium name="Plant Systems Biology data submission"/>
        </authorList>
    </citation>
    <scope>NUCLEOTIDE SEQUENCE</scope>
    <source>
        <strain evidence="2">D6</strain>
    </source>
</reference>
<proteinExistence type="predicted"/>
<dbReference type="AlphaFoldDB" id="A0A9N8HCL8"/>